<dbReference type="PANTHER" id="PTHR19965:SF35">
    <property type="entry name" value="RNA ANNEALING PROTEIN YRA1"/>
    <property type="match status" value="1"/>
</dbReference>
<feature type="region of interest" description="Disordered" evidence="3">
    <location>
        <begin position="1"/>
        <end position="51"/>
    </location>
</feature>
<dbReference type="InterPro" id="IPR012677">
    <property type="entry name" value="Nucleotide-bd_a/b_plait_sf"/>
</dbReference>
<feature type="domain" description="RRM" evidence="4">
    <location>
        <begin position="57"/>
        <end position="136"/>
    </location>
</feature>
<feature type="region of interest" description="Disordered" evidence="3">
    <location>
        <begin position="137"/>
        <end position="247"/>
    </location>
</feature>
<protein>
    <recommendedName>
        <fullName evidence="4">RRM domain-containing protein</fullName>
    </recommendedName>
</protein>
<evidence type="ECO:0000313" key="5">
    <source>
        <dbReference type="EMBL" id="KAL0960033.1"/>
    </source>
</evidence>
<feature type="compositionally biased region" description="Low complexity" evidence="3">
    <location>
        <begin position="166"/>
        <end position="200"/>
    </location>
</feature>
<sequence length="247" mass="26703">MHATQRQMSKGMHQFHKSKQSVVGNQAGHAPPSWRPNGMSAALSSTKGKQPAQDVGSKILLSMLPQDVSEAEIEELFKKTVGPIRDAFVIYNSQARSKGMAVVTFQRSGDAAAARAKFHGKIVDGRRPIKIEIVVDSEKAPASAPPPPPGPPSLFSRLSAPVNGKTTTSPAMSAPASPRPINVTPRAANPPRAAPPVRANQSQPIPIPPRKVRQKKGARRLNKRVKPEKKTKEDLDKEMEDYQAQAL</sequence>
<dbReference type="Pfam" id="PF00076">
    <property type="entry name" value="RRM_1"/>
    <property type="match status" value="1"/>
</dbReference>
<evidence type="ECO:0000256" key="2">
    <source>
        <dbReference type="PROSITE-ProRule" id="PRU00176"/>
    </source>
</evidence>
<dbReference type="Gene3D" id="3.30.70.330">
    <property type="match status" value="1"/>
</dbReference>
<dbReference type="InterPro" id="IPR051229">
    <property type="entry name" value="ALYREF_mRNA_export"/>
</dbReference>
<dbReference type="InterPro" id="IPR000504">
    <property type="entry name" value="RRM_dom"/>
</dbReference>
<evidence type="ECO:0000313" key="6">
    <source>
        <dbReference type="Proteomes" id="UP001556367"/>
    </source>
</evidence>
<feature type="compositionally biased region" description="Pro residues" evidence="3">
    <location>
        <begin position="143"/>
        <end position="152"/>
    </location>
</feature>
<dbReference type="EMBL" id="JASNQZ010000002">
    <property type="protein sequence ID" value="KAL0960033.1"/>
    <property type="molecule type" value="Genomic_DNA"/>
</dbReference>
<evidence type="ECO:0000256" key="1">
    <source>
        <dbReference type="ARBA" id="ARBA00022884"/>
    </source>
</evidence>
<feature type="compositionally biased region" description="Basic residues" evidence="3">
    <location>
        <begin position="210"/>
        <end position="227"/>
    </location>
</feature>
<gene>
    <name evidence="5" type="ORF">HGRIS_011681</name>
</gene>
<name>A0ABR3JVV0_9AGAR</name>
<comment type="caution">
    <text evidence="5">The sequence shown here is derived from an EMBL/GenBank/DDBJ whole genome shotgun (WGS) entry which is preliminary data.</text>
</comment>
<dbReference type="Proteomes" id="UP001556367">
    <property type="component" value="Unassembled WGS sequence"/>
</dbReference>
<keyword evidence="1 2" id="KW-0694">RNA-binding</keyword>
<dbReference type="InterPro" id="IPR025715">
    <property type="entry name" value="FoP_C"/>
</dbReference>
<reference evidence="6" key="1">
    <citation type="submission" date="2024-06" db="EMBL/GenBank/DDBJ databases">
        <title>Multi-omics analyses provide insights into the biosynthesis of the anticancer antibiotic pleurotin in Hohenbuehelia grisea.</title>
        <authorList>
            <person name="Weaver J.A."/>
            <person name="Alberti F."/>
        </authorList>
    </citation>
    <scope>NUCLEOTIDE SEQUENCE [LARGE SCALE GENOMIC DNA]</scope>
    <source>
        <strain evidence="6">T-177</strain>
    </source>
</reference>
<dbReference type="PANTHER" id="PTHR19965">
    <property type="entry name" value="RNA AND EXPORT FACTOR BINDING PROTEIN"/>
    <property type="match status" value="1"/>
</dbReference>
<dbReference type="InterPro" id="IPR035979">
    <property type="entry name" value="RBD_domain_sf"/>
</dbReference>
<evidence type="ECO:0000259" key="4">
    <source>
        <dbReference type="PROSITE" id="PS50102"/>
    </source>
</evidence>
<dbReference type="SUPFAM" id="SSF54928">
    <property type="entry name" value="RNA-binding domain, RBD"/>
    <property type="match status" value="1"/>
</dbReference>
<proteinExistence type="predicted"/>
<dbReference type="PROSITE" id="PS50102">
    <property type="entry name" value="RRM"/>
    <property type="match status" value="1"/>
</dbReference>
<dbReference type="Pfam" id="PF13865">
    <property type="entry name" value="FoP_duplication"/>
    <property type="match status" value="1"/>
</dbReference>
<organism evidence="5 6">
    <name type="scientific">Hohenbuehelia grisea</name>
    <dbReference type="NCBI Taxonomy" id="104357"/>
    <lineage>
        <taxon>Eukaryota</taxon>
        <taxon>Fungi</taxon>
        <taxon>Dikarya</taxon>
        <taxon>Basidiomycota</taxon>
        <taxon>Agaricomycotina</taxon>
        <taxon>Agaricomycetes</taxon>
        <taxon>Agaricomycetidae</taxon>
        <taxon>Agaricales</taxon>
        <taxon>Pleurotineae</taxon>
        <taxon>Pleurotaceae</taxon>
        <taxon>Hohenbuehelia</taxon>
    </lineage>
</organism>
<accession>A0ABR3JVV0</accession>
<keyword evidence="6" id="KW-1185">Reference proteome</keyword>
<evidence type="ECO:0000256" key="3">
    <source>
        <dbReference type="SAM" id="MobiDB-lite"/>
    </source>
</evidence>
<dbReference type="SMART" id="SM00360">
    <property type="entry name" value="RRM"/>
    <property type="match status" value="1"/>
</dbReference>